<evidence type="ECO:0008006" key="3">
    <source>
        <dbReference type="Google" id="ProtNLM"/>
    </source>
</evidence>
<protein>
    <recommendedName>
        <fullName evidence="3">GPI inositol-deacylase</fullName>
    </recommendedName>
</protein>
<evidence type="ECO:0000313" key="1">
    <source>
        <dbReference type="EMBL" id="DAZ99841.1"/>
    </source>
</evidence>
<gene>
    <name evidence="1" type="ORF">N0F65_008584</name>
</gene>
<proteinExistence type="predicted"/>
<organism evidence="1 2">
    <name type="scientific">Lagenidium giganteum</name>
    <dbReference type="NCBI Taxonomy" id="4803"/>
    <lineage>
        <taxon>Eukaryota</taxon>
        <taxon>Sar</taxon>
        <taxon>Stramenopiles</taxon>
        <taxon>Oomycota</taxon>
        <taxon>Peronosporomycetes</taxon>
        <taxon>Pythiales</taxon>
        <taxon>Pythiaceae</taxon>
    </lineage>
</organism>
<dbReference type="EMBL" id="DAKRPA010000075">
    <property type="protein sequence ID" value="DAZ99841.1"/>
    <property type="molecule type" value="Genomic_DNA"/>
</dbReference>
<reference evidence="1" key="1">
    <citation type="submission" date="2022-11" db="EMBL/GenBank/DDBJ databases">
        <authorList>
            <person name="Morgan W.R."/>
            <person name="Tartar A."/>
        </authorList>
    </citation>
    <scope>NUCLEOTIDE SEQUENCE</scope>
    <source>
        <strain evidence="1">ARSEF 373</strain>
    </source>
</reference>
<dbReference type="AlphaFoldDB" id="A0AAV2YZL4"/>
<dbReference type="PANTHER" id="PTHR22538:SF1">
    <property type="entry name" value="VWFD DOMAIN-CONTAINING PROTEIN"/>
    <property type="match status" value="1"/>
</dbReference>
<reference evidence="1" key="2">
    <citation type="journal article" date="2023" name="Microbiol Resour">
        <title>Decontamination and Annotation of the Draft Genome Sequence of the Oomycete Lagenidium giganteum ARSEF 373.</title>
        <authorList>
            <person name="Morgan W.R."/>
            <person name="Tartar A."/>
        </authorList>
    </citation>
    <scope>NUCLEOTIDE SEQUENCE</scope>
    <source>
        <strain evidence="1">ARSEF 373</strain>
    </source>
</reference>
<dbReference type="PANTHER" id="PTHR22538">
    <property type="entry name" value="CILIA- AND FLAGELLA-ASSOCIATED PROTEIN 74"/>
    <property type="match status" value="1"/>
</dbReference>
<comment type="caution">
    <text evidence="1">The sequence shown here is derived from an EMBL/GenBank/DDBJ whole genome shotgun (WGS) entry which is preliminary data.</text>
</comment>
<accession>A0AAV2YZL4</accession>
<name>A0AAV2YZL4_9STRA</name>
<keyword evidence="2" id="KW-1185">Reference proteome</keyword>
<dbReference type="InterPro" id="IPR029058">
    <property type="entry name" value="AB_hydrolase_fold"/>
</dbReference>
<dbReference type="Proteomes" id="UP001146120">
    <property type="component" value="Unassembled WGS sequence"/>
</dbReference>
<dbReference type="Gene3D" id="3.40.50.1820">
    <property type="entry name" value="alpha/beta hydrolase"/>
    <property type="match status" value="1"/>
</dbReference>
<sequence>MIVELHGYTVLGSDPIRAPAIPDTPPLSCEPTTAPTQPIYPDDPSRHLRSCGSCADGKKKCLFFHGTGVKVDSKKLLTQYPLYWGSDILDSAPCCSSIRFARFNTYNTAWTDEILQTKFCNAMLNYDDDDTSPDETVVNDLIVVTHSMAGLVMGLALNSSRCELASSSKWVSIAAPMAGSNSADHISALCQQDDGSNSLSLTGQCPVAPTFNYFYKEGSPTAVDKGLDDYYAQAQDGFVQNVYAVMCGTSPFGLSSAYSPALALISSISKHSGDDDGLVEIASCSAGLDDARFSSSYTSRFYSASINHVDATFRNGDGFFGDGRKPLKWFSCLF</sequence>
<evidence type="ECO:0000313" key="2">
    <source>
        <dbReference type="Proteomes" id="UP001146120"/>
    </source>
</evidence>